<dbReference type="InterPro" id="IPR011262">
    <property type="entry name" value="DNA-dir_RNA_pol_insert"/>
</dbReference>
<keyword evidence="5 13" id="KW-0560">Oxidoreductase</keyword>
<dbReference type="InterPro" id="IPR011263">
    <property type="entry name" value="DNA-dir_RNA_pol_RpoA/D/Rpb3"/>
</dbReference>
<comment type="similarity">
    <text evidence="9">Belongs to the archaeal Rpo3/eukaryotic RPB3 RNA polymerase subunit family.</text>
</comment>
<evidence type="ECO:0000256" key="6">
    <source>
        <dbReference type="ARBA" id="ARBA00023027"/>
    </source>
</evidence>
<evidence type="ECO:0000256" key="2">
    <source>
        <dbReference type="ARBA" id="ARBA00009986"/>
    </source>
</evidence>
<dbReference type="Pfam" id="PF01193">
    <property type="entry name" value="RNA_pol_L"/>
    <property type="match status" value="1"/>
</dbReference>
<evidence type="ECO:0000256" key="5">
    <source>
        <dbReference type="ARBA" id="ARBA00023002"/>
    </source>
</evidence>
<protein>
    <recommendedName>
        <fullName evidence="10">L-glutamate gamma-semialdehyde dehydrogenase</fullName>
        <ecNumber evidence="3">1.2.1.88</ecNumber>
    </recommendedName>
    <alternativeName>
        <fullName evidence="10">L-glutamate gamma-semialdehyde dehydrogenase</fullName>
    </alternativeName>
</protein>
<dbReference type="EMBL" id="JADGIZ020000081">
    <property type="protein sequence ID" value="KAL2911975.1"/>
    <property type="molecule type" value="Genomic_DNA"/>
</dbReference>
<evidence type="ECO:0000256" key="8">
    <source>
        <dbReference type="ARBA" id="ARBA00023163"/>
    </source>
</evidence>
<evidence type="ECO:0000256" key="11">
    <source>
        <dbReference type="ARBA" id="ARBA00048142"/>
    </source>
</evidence>
<evidence type="ECO:0000313" key="13">
    <source>
        <dbReference type="EMBL" id="KAL2911975.1"/>
    </source>
</evidence>
<feature type="domain" description="DNA-directed RNA polymerase RpoA/D/Rpb3-type" evidence="12">
    <location>
        <begin position="64"/>
        <end position="343"/>
    </location>
</feature>
<dbReference type="InterPro" id="IPR015590">
    <property type="entry name" value="Aldehyde_DH_dom"/>
</dbReference>
<keyword evidence="8" id="KW-0804">Transcription</keyword>
<dbReference type="InterPro" id="IPR016163">
    <property type="entry name" value="Ald_DH_C"/>
</dbReference>
<sequence length="905" mass="100821">MDMDPVELMRTRVVLHEDRVANVSSMEFPHTFPGIDLSWNLEAFKKARSIARFKVVIGFLSRDEMEFDMIGIDASIANAFRRILIGEVPTMAIENVYITNNTGVMHDEILAQRLGLIPINADPRKFEFRDGSDDPPTDLNTLVFRLSVKCMRNPNASPSEINPAIKYINSEVLSSHIKWEPQGEQDEKFADNPVAPSYPNILITKLRPGQEIDMELHCQKGIGKEHAKWSPVATASYRLLPDIQILQPITGEDAEKFKRCFPEGTVRIVTENGVKRAEIANPRKDTASREVLRHREFQDKVRLTRVRDHFIFSIESTGALRPQILFGMAADILIEKCQALKNELIDMAPGDRVPQLGHFRLPDIDNEPMLNYAPGSTERRLLQEALAELRATIAANGPFDIPAVVSGQAIRSGDVAAQASPFEHKLKLCTFHNATPTTIQDAIDKALKAKPAWEAMPFNDRAAIFLKAADLLSTKYRYKMLAATMLGQGKNAWQAEIDAAAELADFWRFNCKYAADIYADQPPRNSRLTWNRVEYRALEGFVVAFSPFNFTAIGGNLASAPALMGNVVLWKPSPMSMYSNYLVYEILREAGLPEGVIQFVPGDAQLVTEHTFSHPEFAGLHFTGSTAVFKHLWRKIGENLDVYKSYPRIVGETGGKNMHFIHESADVRNAVNQTIRSAFEYNGQKCSACSRVYLPENLAEEFTTILKEEHAKLKQGPVDDFTNFTSAVINKQSYDKIKGFIDDVKTGKNPSTGILLGGNTSDEEGYFIEPTVLITKDPKSPTMINELFGPVVTIYVYPRDEFLETLKLADSTSSYALTGAIFSQDRQALITAATALRNAAGNLYINDKSTGAIVGQQPFGGGRASGTNDKAGSALNLLRWVSPRTIKETFVPITSWKYPSNQPDN</sequence>
<name>A0ABR4MXJ2_9FUNG</name>
<dbReference type="InterPro" id="IPR036643">
    <property type="entry name" value="RNApol_insert_sf"/>
</dbReference>
<proteinExistence type="inferred from homology"/>
<dbReference type="CDD" id="cd07123">
    <property type="entry name" value="ALDH_F4-17_P5CDH"/>
    <property type="match status" value="1"/>
</dbReference>
<evidence type="ECO:0000256" key="7">
    <source>
        <dbReference type="ARBA" id="ARBA00023062"/>
    </source>
</evidence>
<reference evidence="13 14" key="1">
    <citation type="submission" date="2023-09" db="EMBL/GenBank/DDBJ databases">
        <title>Pangenome analysis of Batrachochytrium dendrobatidis and related Chytrids.</title>
        <authorList>
            <person name="Yacoub M.N."/>
            <person name="Stajich J.E."/>
            <person name="James T.Y."/>
        </authorList>
    </citation>
    <scope>NUCLEOTIDE SEQUENCE [LARGE SCALE GENOMIC DNA]</scope>
    <source>
        <strain evidence="13 14">JEL0888</strain>
    </source>
</reference>
<dbReference type="SUPFAM" id="SSF56553">
    <property type="entry name" value="Insert subdomain of RNA polymerase alpha subunit"/>
    <property type="match status" value="1"/>
</dbReference>
<dbReference type="PROSITE" id="PS00070">
    <property type="entry name" value="ALDEHYDE_DEHYDR_CYS"/>
    <property type="match status" value="1"/>
</dbReference>
<comment type="catalytic activity">
    <reaction evidence="11">
        <text>L-glutamate 5-semialdehyde + NAD(+) + H2O = L-glutamate + NADH + 2 H(+)</text>
        <dbReference type="Rhea" id="RHEA:30235"/>
        <dbReference type="ChEBI" id="CHEBI:15377"/>
        <dbReference type="ChEBI" id="CHEBI:15378"/>
        <dbReference type="ChEBI" id="CHEBI:29985"/>
        <dbReference type="ChEBI" id="CHEBI:57540"/>
        <dbReference type="ChEBI" id="CHEBI:57945"/>
        <dbReference type="ChEBI" id="CHEBI:58066"/>
        <dbReference type="EC" id="1.2.1.88"/>
    </reaction>
</comment>
<dbReference type="SUPFAM" id="SSF55257">
    <property type="entry name" value="RBP11-like subunits of RNA polymerase"/>
    <property type="match status" value="1"/>
</dbReference>
<accession>A0ABR4MXJ2</accession>
<dbReference type="InterPro" id="IPR050485">
    <property type="entry name" value="Proline_metab_enzyme"/>
</dbReference>
<dbReference type="GO" id="GO:0003842">
    <property type="term" value="F:L-glutamate gamma-semialdehyde dehydrogenase activity"/>
    <property type="evidence" value="ECO:0007669"/>
    <property type="project" value="UniProtKB-EC"/>
</dbReference>
<dbReference type="Pfam" id="PF01000">
    <property type="entry name" value="RNA_pol_A_bac"/>
    <property type="match status" value="1"/>
</dbReference>
<dbReference type="InterPro" id="IPR005931">
    <property type="entry name" value="P5CDH/ALDH4A1"/>
</dbReference>
<evidence type="ECO:0000256" key="9">
    <source>
        <dbReference type="ARBA" id="ARBA00025804"/>
    </source>
</evidence>
<dbReference type="Gene3D" id="3.40.309.10">
    <property type="entry name" value="Aldehyde Dehydrogenase, Chain A, domain 2"/>
    <property type="match status" value="1"/>
</dbReference>
<organism evidence="13 14">
    <name type="scientific">Polyrhizophydium stewartii</name>
    <dbReference type="NCBI Taxonomy" id="2732419"/>
    <lineage>
        <taxon>Eukaryota</taxon>
        <taxon>Fungi</taxon>
        <taxon>Fungi incertae sedis</taxon>
        <taxon>Chytridiomycota</taxon>
        <taxon>Chytridiomycota incertae sedis</taxon>
        <taxon>Chytridiomycetes</taxon>
        <taxon>Rhizophydiales</taxon>
        <taxon>Rhizophydiales incertae sedis</taxon>
        <taxon>Polyrhizophydium</taxon>
    </lineage>
</organism>
<dbReference type="InterPro" id="IPR033901">
    <property type="entry name" value="RNAPI/III_AC40"/>
</dbReference>
<dbReference type="Proteomes" id="UP001527925">
    <property type="component" value="Unassembled WGS sequence"/>
</dbReference>
<dbReference type="InterPro" id="IPR036603">
    <property type="entry name" value="RBP11-like"/>
</dbReference>
<dbReference type="Gene3D" id="3.40.605.10">
    <property type="entry name" value="Aldehyde Dehydrogenase, Chain A, domain 1"/>
    <property type="match status" value="1"/>
</dbReference>
<evidence type="ECO:0000256" key="4">
    <source>
        <dbReference type="ARBA" id="ARBA00022478"/>
    </source>
</evidence>
<dbReference type="InterPro" id="IPR016161">
    <property type="entry name" value="Ald_DH/histidinol_DH"/>
</dbReference>
<dbReference type="InterPro" id="IPR016162">
    <property type="entry name" value="Ald_DH_N"/>
</dbReference>
<evidence type="ECO:0000256" key="1">
    <source>
        <dbReference type="ARBA" id="ARBA00004786"/>
    </source>
</evidence>
<dbReference type="EC" id="1.2.1.88" evidence="3"/>
<dbReference type="PANTHER" id="PTHR42862:SF1">
    <property type="entry name" value="DELTA-1-PYRROLINE-5-CARBOXYLATE DEHYDROGENASE 2, ISOFORM A-RELATED"/>
    <property type="match status" value="1"/>
</dbReference>
<comment type="caution">
    <text evidence="13">The sequence shown here is derived from an EMBL/GenBank/DDBJ whole genome shotgun (WGS) entry which is preliminary data.</text>
</comment>
<comment type="pathway">
    <text evidence="1">Amino-acid degradation; L-proline degradation into L-glutamate; L-glutamate from L-proline: step 2/2.</text>
</comment>
<dbReference type="InterPro" id="IPR022842">
    <property type="entry name" value="RNAP_Rpo3/Rpb3/RPAC1"/>
</dbReference>
<dbReference type="Gene3D" id="2.170.120.12">
    <property type="entry name" value="DNA-directed RNA polymerase, insert domain"/>
    <property type="match status" value="1"/>
</dbReference>
<dbReference type="NCBIfam" id="NF001988">
    <property type="entry name" value="PRK00783.1"/>
    <property type="match status" value="1"/>
</dbReference>
<dbReference type="NCBIfam" id="TIGR01236">
    <property type="entry name" value="D1pyr5carbox1"/>
    <property type="match status" value="1"/>
</dbReference>
<comment type="similarity">
    <text evidence="2">Belongs to the aldehyde dehydrogenase family.</text>
</comment>
<dbReference type="CDD" id="cd07032">
    <property type="entry name" value="RNAP_I_II_AC40"/>
    <property type="match status" value="1"/>
</dbReference>
<dbReference type="SMART" id="SM00662">
    <property type="entry name" value="RPOLD"/>
    <property type="match status" value="1"/>
</dbReference>
<dbReference type="Gene3D" id="3.30.1360.10">
    <property type="entry name" value="RNA polymerase, RBP11-like subunit"/>
    <property type="match status" value="1"/>
</dbReference>
<evidence type="ECO:0000259" key="12">
    <source>
        <dbReference type="SMART" id="SM00662"/>
    </source>
</evidence>
<dbReference type="InterPro" id="IPR016160">
    <property type="entry name" value="Ald_DH_CS_CYS"/>
</dbReference>
<dbReference type="SUPFAM" id="SSF53720">
    <property type="entry name" value="ALDH-like"/>
    <property type="match status" value="1"/>
</dbReference>
<keyword evidence="7" id="KW-0642">Proline metabolism</keyword>
<evidence type="ECO:0000256" key="10">
    <source>
        <dbReference type="ARBA" id="ARBA00032259"/>
    </source>
</evidence>
<gene>
    <name evidence="13" type="primary">PUT2</name>
    <name evidence="13" type="ORF">HK105_208522</name>
</gene>
<evidence type="ECO:0000313" key="14">
    <source>
        <dbReference type="Proteomes" id="UP001527925"/>
    </source>
</evidence>
<dbReference type="HAMAP" id="MF_00320">
    <property type="entry name" value="RNApol_arch_Rpo3"/>
    <property type="match status" value="1"/>
</dbReference>
<dbReference type="Pfam" id="PF00171">
    <property type="entry name" value="Aldedh"/>
    <property type="match status" value="1"/>
</dbReference>
<evidence type="ECO:0000256" key="3">
    <source>
        <dbReference type="ARBA" id="ARBA00012884"/>
    </source>
</evidence>
<keyword evidence="6" id="KW-0520">NAD</keyword>
<dbReference type="PANTHER" id="PTHR42862">
    <property type="entry name" value="DELTA-1-PYRROLINE-5-CARBOXYLATE DEHYDROGENASE 1, ISOFORM A-RELATED"/>
    <property type="match status" value="1"/>
</dbReference>
<keyword evidence="14" id="KW-1185">Reference proteome</keyword>
<keyword evidence="4" id="KW-0240">DNA-directed RNA polymerase</keyword>